<evidence type="ECO:0000313" key="2">
    <source>
        <dbReference type="Proteomes" id="UP000494106"/>
    </source>
</evidence>
<accession>A0A8S0YSZ2</accession>
<gene>
    <name evidence="1" type="ORF">APLA_LOCUS1306</name>
</gene>
<dbReference type="EMBL" id="CADEBC010000100">
    <property type="protein sequence ID" value="CAB3222833.1"/>
    <property type="molecule type" value="Genomic_DNA"/>
</dbReference>
<sequence>MAIRNSPDWVYCSGEVDSTEHTFFVCQRWAEAEIRLRWHCEKGESRRPEEVIPWMLETVNNWTEMVWSEDFLHS</sequence>
<dbReference type="Proteomes" id="UP000494106">
    <property type="component" value="Unassembled WGS sequence"/>
</dbReference>
<evidence type="ECO:0000313" key="1">
    <source>
        <dbReference type="EMBL" id="CAB3222833.1"/>
    </source>
</evidence>
<protein>
    <submittedName>
        <fullName evidence="1">Uncharacterized protein</fullName>
    </submittedName>
</protein>
<name>A0A8S0YSZ2_ARCPL</name>
<dbReference type="OrthoDB" id="6775617at2759"/>
<dbReference type="AlphaFoldDB" id="A0A8S0YSZ2"/>
<comment type="caution">
    <text evidence="1">The sequence shown here is derived from an EMBL/GenBank/DDBJ whole genome shotgun (WGS) entry which is preliminary data.</text>
</comment>
<proteinExistence type="predicted"/>
<organism evidence="1 2">
    <name type="scientific">Arctia plantaginis</name>
    <name type="common">Wood tiger moth</name>
    <name type="synonym">Phalaena plantaginis</name>
    <dbReference type="NCBI Taxonomy" id="874455"/>
    <lineage>
        <taxon>Eukaryota</taxon>
        <taxon>Metazoa</taxon>
        <taxon>Ecdysozoa</taxon>
        <taxon>Arthropoda</taxon>
        <taxon>Hexapoda</taxon>
        <taxon>Insecta</taxon>
        <taxon>Pterygota</taxon>
        <taxon>Neoptera</taxon>
        <taxon>Endopterygota</taxon>
        <taxon>Lepidoptera</taxon>
        <taxon>Glossata</taxon>
        <taxon>Ditrysia</taxon>
        <taxon>Noctuoidea</taxon>
        <taxon>Erebidae</taxon>
        <taxon>Arctiinae</taxon>
        <taxon>Arctia</taxon>
    </lineage>
</organism>
<reference evidence="1 2" key="1">
    <citation type="submission" date="2020-04" db="EMBL/GenBank/DDBJ databases">
        <authorList>
            <person name="Wallbank WR R."/>
            <person name="Pardo Diaz C."/>
            <person name="Kozak K."/>
            <person name="Martin S."/>
            <person name="Jiggins C."/>
            <person name="Moest M."/>
            <person name="Warren A I."/>
            <person name="Byers J.R.P. K."/>
            <person name="Montejo-Kovacevich G."/>
            <person name="Yen C E."/>
        </authorList>
    </citation>
    <scope>NUCLEOTIDE SEQUENCE [LARGE SCALE GENOMIC DNA]</scope>
</reference>
<keyword evidence="2" id="KW-1185">Reference proteome</keyword>